<keyword evidence="7" id="KW-0472">Membrane</keyword>
<feature type="transmembrane region" description="Helical" evidence="7">
    <location>
        <begin position="138"/>
        <end position="160"/>
    </location>
</feature>
<feature type="domain" description="HAMP" evidence="8">
    <location>
        <begin position="162"/>
        <end position="214"/>
    </location>
</feature>
<dbReference type="InterPro" id="IPR050428">
    <property type="entry name" value="TCS_sensor_his_kinase"/>
</dbReference>
<keyword evidence="7" id="KW-0812">Transmembrane</keyword>
<dbReference type="CDD" id="cd00082">
    <property type="entry name" value="HisKA"/>
    <property type="match status" value="1"/>
</dbReference>
<evidence type="ECO:0000256" key="7">
    <source>
        <dbReference type="SAM" id="Phobius"/>
    </source>
</evidence>
<keyword evidence="7" id="KW-1133">Transmembrane helix</keyword>
<proteinExistence type="predicted"/>
<evidence type="ECO:0000259" key="8">
    <source>
        <dbReference type="PROSITE" id="PS50885"/>
    </source>
</evidence>
<evidence type="ECO:0000256" key="3">
    <source>
        <dbReference type="ARBA" id="ARBA00022553"/>
    </source>
</evidence>
<comment type="catalytic activity">
    <reaction evidence="1">
        <text>ATP + protein L-histidine = ADP + protein N-phospho-L-histidine.</text>
        <dbReference type="EC" id="2.7.13.3"/>
    </reaction>
</comment>
<organism evidence="9 10">
    <name type="scientific">Telluria aromaticivorans</name>
    <dbReference type="NCBI Taxonomy" id="2725995"/>
    <lineage>
        <taxon>Bacteria</taxon>
        <taxon>Pseudomonadati</taxon>
        <taxon>Pseudomonadota</taxon>
        <taxon>Betaproteobacteria</taxon>
        <taxon>Burkholderiales</taxon>
        <taxon>Oxalobacteraceae</taxon>
        <taxon>Telluria group</taxon>
        <taxon>Telluria</taxon>
    </lineage>
</organism>
<dbReference type="SMART" id="SM00388">
    <property type="entry name" value="HisKA"/>
    <property type="match status" value="1"/>
</dbReference>
<evidence type="ECO:0000256" key="4">
    <source>
        <dbReference type="ARBA" id="ARBA00022679"/>
    </source>
</evidence>
<keyword evidence="6" id="KW-0902">Two-component regulatory system</keyword>
<dbReference type="InterPro" id="IPR003661">
    <property type="entry name" value="HisK_dim/P_dom"/>
</dbReference>
<keyword evidence="3" id="KW-0597">Phosphoprotein</keyword>
<feature type="transmembrane region" description="Helical" evidence="7">
    <location>
        <begin position="9"/>
        <end position="34"/>
    </location>
</feature>
<comment type="caution">
    <text evidence="9">The sequence shown here is derived from an EMBL/GenBank/DDBJ whole genome shotgun (WGS) entry which is preliminary data.</text>
</comment>
<evidence type="ECO:0000256" key="5">
    <source>
        <dbReference type="ARBA" id="ARBA00022777"/>
    </source>
</evidence>
<keyword evidence="4" id="KW-0808">Transferase</keyword>
<dbReference type="PANTHER" id="PTHR45436:SF16">
    <property type="entry name" value="HISTIDINE KINASE"/>
    <property type="match status" value="1"/>
</dbReference>
<sequence length="410" mass="45259">MFRSIRHGLFAALAGFTILICVCYTGLAVVISYVTEDMLVDRLMEREAAAIAAHVRAHGELPPARSDLIRVHDRVDALPEPVRRRVALGAARAEVFTGTGQHYHLRTLDLDAAGMPRRLYLLADAGPILVVSKLVQDVGGVLVFVALGLIGLALLLAWFLSRRLVEPLQLLADEVRKVQPGGPVAFSASRRPDEIGYLAGRLGSTIAELHTALQREHAFTRDVSHELRTPLTVMNNTLVLAQSRTLGKDDFAQLQEGLDEVRDVIEVLFALARAEHVAMDVLDLRACIERSLLRLMDNGWDNGWDSEGLQLDLPERLEVTGNRHLATLLVDNCLGNALFHGGPRTRLTLGWADGVLTISNTVDARQPGRVQGFMHGQNLLERIAQAMRWELRFHADGTSYRVELVPTRTG</sequence>
<dbReference type="InterPro" id="IPR036097">
    <property type="entry name" value="HisK_dim/P_sf"/>
</dbReference>
<keyword evidence="10" id="KW-1185">Reference proteome</keyword>
<dbReference type="Gene3D" id="6.10.340.10">
    <property type="match status" value="1"/>
</dbReference>
<name>A0A7Y2NZS8_9BURK</name>
<keyword evidence="5 9" id="KW-0418">Kinase</keyword>
<evidence type="ECO:0000313" key="10">
    <source>
        <dbReference type="Proteomes" id="UP000533905"/>
    </source>
</evidence>
<accession>A0A7Y2NZS8</accession>
<dbReference type="GO" id="GO:0005886">
    <property type="term" value="C:plasma membrane"/>
    <property type="evidence" value="ECO:0007669"/>
    <property type="project" value="TreeGrafter"/>
</dbReference>
<protein>
    <recommendedName>
        <fullName evidence="2">histidine kinase</fullName>
        <ecNumber evidence="2">2.7.13.3</ecNumber>
    </recommendedName>
</protein>
<dbReference type="AlphaFoldDB" id="A0A7Y2NZS8"/>
<dbReference type="SUPFAM" id="SSF47384">
    <property type="entry name" value="Homodimeric domain of signal transducing histidine kinase"/>
    <property type="match status" value="1"/>
</dbReference>
<evidence type="ECO:0000256" key="6">
    <source>
        <dbReference type="ARBA" id="ARBA00023012"/>
    </source>
</evidence>
<dbReference type="Proteomes" id="UP000533905">
    <property type="component" value="Unassembled WGS sequence"/>
</dbReference>
<dbReference type="EMBL" id="JABAIV010000002">
    <property type="protein sequence ID" value="NNG22811.1"/>
    <property type="molecule type" value="Genomic_DNA"/>
</dbReference>
<gene>
    <name evidence="9" type="ORF">HGB41_07330</name>
</gene>
<evidence type="ECO:0000256" key="1">
    <source>
        <dbReference type="ARBA" id="ARBA00000085"/>
    </source>
</evidence>
<reference evidence="9 10" key="1">
    <citation type="submission" date="2020-04" db="EMBL/GenBank/DDBJ databases">
        <title>Massilia sp. nov., a cold adapted bacteria isolated from Arctic soil.</title>
        <authorList>
            <person name="Son J."/>
            <person name="Ka J.-O."/>
        </authorList>
    </citation>
    <scope>NUCLEOTIDE SEQUENCE [LARGE SCALE GENOMIC DNA]</scope>
    <source>
        <strain evidence="9 10">ML15P13</strain>
    </source>
</reference>
<evidence type="ECO:0000256" key="2">
    <source>
        <dbReference type="ARBA" id="ARBA00012438"/>
    </source>
</evidence>
<dbReference type="EC" id="2.7.13.3" evidence="2"/>
<dbReference type="RefSeq" id="WP_171082694.1">
    <property type="nucleotide sequence ID" value="NZ_JABAIV010000002.1"/>
</dbReference>
<dbReference type="InterPro" id="IPR003660">
    <property type="entry name" value="HAMP_dom"/>
</dbReference>
<dbReference type="Pfam" id="PF00512">
    <property type="entry name" value="HisKA"/>
    <property type="match status" value="1"/>
</dbReference>
<dbReference type="PROSITE" id="PS50885">
    <property type="entry name" value="HAMP"/>
    <property type="match status" value="1"/>
</dbReference>
<dbReference type="GO" id="GO:0000155">
    <property type="term" value="F:phosphorelay sensor kinase activity"/>
    <property type="evidence" value="ECO:0007669"/>
    <property type="project" value="InterPro"/>
</dbReference>
<dbReference type="PANTHER" id="PTHR45436">
    <property type="entry name" value="SENSOR HISTIDINE KINASE YKOH"/>
    <property type="match status" value="1"/>
</dbReference>
<evidence type="ECO:0000313" key="9">
    <source>
        <dbReference type="EMBL" id="NNG22811.1"/>
    </source>
</evidence>
<dbReference type="Gene3D" id="1.10.287.130">
    <property type="match status" value="1"/>
</dbReference>